<protein>
    <submittedName>
        <fullName evidence="2">Uncharacterized protein</fullName>
    </submittedName>
</protein>
<comment type="caution">
    <text evidence="2">The sequence shown here is derived from an EMBL/GenBank/DDBJ whole genome shotgun (WGS) entry which is preliminary data.</text>
</comment>
<gene>
    <name evidence="2" type="ORF">PSON_ATCC_30995.1.T0420260</name>
</gene>
<feature type="coiled-coil region" evidence="1">
    <location>
        <begin position="37"/>
        <end position="71"/>
    </location>
</feature>
<reference evidence="2" key="1">
    <citation type="submission" date="2021-01" db="EMBL/GenBank/DDBJ databases">
        <authorList>
            <consortium name="Genoscope - CEA"/>
            <person name="William W."/>
        </authorList>
    </citation>
    <scope>NUCLEOTIDE SEQUENCE</scope>
</reference>
<sequence>MNSKTYSSAYSQIYLPEIEEKVQNLSSMEFKWLKILRQMSREDLESLKKQLRKHQSLLKEIKKQNEQQKNDES</sequence>
<keyword evidence="1" id="KW-0175">Coiled coil</keyword>
<dbReference type="EMBL" id="CAJJDN010000042">
    <property type="protein sequence ID" value="CAD8081869.1"/>
    <property type="molecule type" value="Genomic_DNA"/>
</dbReference>
<evidence type="ECO:0000256" key="1">
    <source>
        <dbReference type="SAM" id="Coils"/>
    </source>
</evidence>
<name>A0A8S1MQL0_9CILI</name>
<accession>A0A8S1MQL0</accession>
<proteinExistence type="predicted"/>
<dbReference type="Proteomes" id="UP000692954">
    <property type="component" value="Unassembled WGS sequence"/>
</dbReference>
<evidence type="ECO:0000313" key="3">
    <source>
        <dbReference type="Proteomes" id="UP000692954"/>
    </source>
</evidence>
<keyword evidence="3" id="KW-1185">Reference proteome</keyword>
<organism evidence="2 3">
    <name type="scientific">Paramecium sonneborni</name>
    <dbReference type="NCBI Taxonomy" id="65129"/>
    <lineage>
        <taxon>Eukaryota</taxon>
        <taxon>Sar</taxon>
        <taxon>Alveolata</taxon>
        <taxon>Ciliophora</taxon>
        <taxon>Intramacronucleata</taxon>
        <taxon>Oligohymenophorea</taxon>
        <taxon>Peniculida</taxon>
        <taxon>Parameciidae</taxon>
        <taxon>Paramecium</taxon>
    </lineage>
</organism>
<dbReference type="AlphaFoldDB" id="A0A8S1MQL0"/>
<evidence type="ECO:0000313" key="2">
    <source>
        <dbReference type="EMBL" id="CAD8081869.1"/>
    </source>
</evidence>